<dbReference type="Proteomes" id="UP001163823">
    <property type="component" value="Chromosome 5"/>
</dbReference>
<dbReference type="InterPro" id="IPR044859">
    <property type="entry name" value="Allene_oxi_cyc_Dirigent"/>
</dbReference>
<evidence type="ECO:0000313" key="5">
    <source>
        <dbReference type="EMBL" id="KAJ7967191.1"/>
    </source>
</evidence>
<comment type="subunit">
    <text evidence="2 4">Homodimer.</text>
</comment>
<feature type="chain" id="PRO_5041777456" description="Dirigent protein" evidence="4">
    <location>
        <begin position="24"/>
        <end position="191"/>
    </location>
</feature>
<gene>
    <name evidence="5" type="ORF">O6P43_011486</name>
</gene>
<evidence type="ECO:0000256" key="1">
    <source>
        <dbReference type="ARBA" id="ARBA00010746"/>
    </source>
</evidence>
<dbReference type="Pfam" id="PF03018">
    <property type="entry name" value="Dirigent"/>
    <property type="match status" value="1"/>
</dbReference>
<name>A0AAD7LZH7_QUISA</name>
<comment type="similarity">
    <text evidence="1 4">Belongs to the plant dirigent protein family.</text>
</comment>
<organism evidence="5 6">
    <name type="scientific">Quillaja saponaria</name>
    <name type="common">Soap bark tree</name>
    <dbReference type="NCBI Taxonomy" id="32244"/>
    <lineage>
        <taxon>Eukaryota</taxon>
        <taxon>Viridiplantae</taxon>
        <taxon>Streptophyta</taxon>
        <taxon>Embryophyta</taxon>
        <taxon>Tracheophyta</taxon>
        <taxon>Spermatophyta</taxon>
        <taxon>Magnoliopsida</taxon>
        <taxon>eudicotyledons</taxon>
        <taxon>Gunneridae</taxon>
        <taxon>Pentapetalae</taxon>
        <taxon>rosids</taxon>
        <taxon>fabids</taxon>
        <taxon>Fabales</taxon>
        <taxon>Quillajaceae</taxon>
        <taxon>Quillaja</taxon>
    </lineage>
</organism>
<dbReference type="KEGG" id="qsa:O6P43_011486"/>
<accession>A0AAD7LZH7</accession>
<protein>
    <recommendedName>
        <fullName evidence="4">Dirigent protein</fullName>
    </recommendedName>
</protein>
<keyword evidence="6" id="KW-1185">Reference proteome</keyword>
<dbReference type="Gene3D" id="2.40.480.10">
    <property type="entry name" value="Allene oxide cyclase-like"/>
    <property type="match status" value="1"/>
</dbReference>
<comment type="caution">
    <text evidence="5">The sequence shown here is derived from an EMBL/GenBank/DDBJ whole genome shotgun (WGS) entry which is preliminary data.</text>
</comment>
<dbReference type="GO" id="GO:0009699">
    <property type="term" value="P:phenylpropanoid biosynthetic process"/>
    <property type="evidence" value="ECO:0007669"/>
    <property type="project" value="UniProtKB-ARBA"/>
</dbReference>
<sequence>MVSRLTPFLGLVLCSATINQVHCDYYSKSVPSSHRKEKVTHLHFYLFDILSGKKPTAVEVAHANVTVGPKSATPFGSLYAIDDILKDGPETDSKVIGNARGLYLSSSMDNKMTLVLYVDFGFTIGKFNGSSIIVFSRNPVTESPRELAVVGGRGKFKMARGFAEVKTHYLNVTNGDAILDYKVTVFHYEEV</sequence>
<proteinExistence type="inferred from homology"/>
<evidence type="ECO:0000313" key="6">
    <source>
        <dbReference type="Proteomes" id="UP001163823"/>
    </source>
</evidence>
<keyword evidence="4" id="KW-0052">Apoplast</keyword>
<dbReference type="EMBL" id="JARAOO010000005">
    <property type="protein sequence ID" value="KAJ7967191.1"/>
    <property type="molecule type" value="Genomic_DNA"/>
</dbReference>
<keyword evidence="4" id="KW-0732">Signal</keyword>
<evidence type="ECO:0000256" key="2">
    <source>
        <dbReference type="ARBA" id="ARBA00011738"/>
    </source>
</evidence>
<reference evidence="5" key="1">
    <citation type="journal article" date="2023" name="Science">
        <title>Elucidation of the pathway for biosynthesis of saponin adjuvants from the soapbark tree.</title>
        <authorList>
            <person name="Reed J."/>
            <person name="Orme A."/>
            <person name="El-Demerdash A."/>
            <person name="Owen C."/>
            <person name="Martin L.B.B."/>
            <person name="Misra R.C."/>
            <person name="Kikuchi S."/>
            <person name="Rejzek M."/>
            <person name="Martin A.C."/>
            <person name="Harkess A."/>
            <person name="Leebens-Mack J."/>
            <person name="Louveau T."/>
            <person name="Stephenson M.J."/>
            <person name="Osbourn A."/>
        </authorList>
    </citation>
    <scope>NUCLEOTIDE SEQUENCE</scope>
    <source>
        <strain evidence="5">S10</strain>
    </source>
</reference>
<dbReference type="AlphaFoldDB" id="A0AAD7LZH7"/>
<dbReference type="GO" id="GO:0048046">
    <property type="term" value="C:apoplast"/>
    <property type="evidence" value="ECO:0007669"/>
    <property type="project" value="UniProtKB-SubCell"/>
</dbReference>
<evidence type="ECO:0000256" key="4">
    <source>
        <dbReference type="RuleBase" id="RU363099"/>
    </source>
</evidence>
<dbReference type="PANTHER" id="PTHR21495">
    <property type="entry name" value="NUCLEOPORIN-RELATED"/>
    <property type="match status" value="1"/>
</dbReference>
<comment type="function">
    <text evidence="4">Dirigent proteins impart stereoselectivity on the phenoxy radical-coupling reaction, yielding optically active lignans from two molecules of coniferyl alcohol in the biosynthesis of lignans, flavonolignans, and alkaloids and thus plays a central role in plant secondary metabolism.</text>
</comment>
<evidence type="ECO:0000256" key="3">
    <source>
        <dbReference type="ARBA" id="ARBA00022525"/>
    </source>
</evidence>
<comment type="subcellular location">
    <subcellularLocation>
        <location evidence="4">Secreted</location>
        <location evidence="4">Extracellular space</location>
        <location evidence="4">Apoplast</location>
    </subcellularLocation>
</comment>
<keyword evidence="3 4" id="KW-0964">Secreted</keyword>
<dbReference type="InterPro" id="IPR004265">
    <property type="entry name" value="Dirigent"/>
</dbReference>
<feature type="signal peptide" evidence="4">
    <location>
        <begin position="1"/>
        <end position="23"/>
    </location>
</feature>